<keyword evidence="1" id="KW-1133">Transmembrane helix</keyword>
<evidence type="ECO:0000259" key="2">
    <source>
        <dbReference type="Pfam" id="PF00892"/>
    </source>
</evidence>
<sequence length="281" mass="30082">MAGGFFLFSAVDTVAKFLTESLDPIQIAWSRQLGLVLGVLVLLALRGPGLLRTAHPWLQIGRGALAAASATLFIVAVAFVPLADAVAVSFVAPFLVTVMGALLLREHVGPRRWTAIAIGFVGMLIVIRPGLGVFHPAMSLVLVAASCFALRQIISRRLSGSDRTETTVAYTALVAILLLSLPLPFVWQTPTWGLEMLLLASIALMAAAAETMIIKSLELAEAVVLAPVHYSLLIWGTMYGWLVFGQLPDGWTWFGALIIVATGVYTLHRERVVKAASSPSK</sequence>
<keyword evidence="1" id="KW-0472">Membrane</keyword>
<feature type="transmembrane region" description="Helical" evidence="1">
    <location>
        <begin position="25"/>
        <end position="45"/>
    </location>
</feature>
<feature type="transmembrane region" description="Helical" evidence="1">
    <location>
        <begin position="166"/>
        <end position="186"/>
    </location>
</feature>
<feature type="transmembrane region" description="Helical" evidence="1">
    <location>
        <begin position="137"/>
        <end position="154"/>
    </location>
</feature>
<dbReference type="GO" id="GO:0016020">
    <property type="term" value="C:membrane"/>
    <property type="evidence" value="ECO:0007669"/>
    <property type="project" value="InterPro"/>
</dbReference>
<dbReference type="Gene3D" id="1.10.3730.20">
    <property type="match status" value="1"/>
</dbReference>
<dbReference type="Proteomes" id="UP000315252">
    <property type="component" value="Unassembled WGS sequence"/>
</dbReference>
<feature type="domain" description="EamA" evidence="2">
    <location>
        <begin position="137"/>
        <end position="261"/>
    </location>
</feature>
<name>A0A545SSX6_9PROT</name>
<keyword evidence="4" id="KW-1185">Reference proteome</keyword>
<proteinExistence type="predicted"/>
<accession>A0A545SSX6</accession>
<dbReference type="PANTHER" id="PTHR22911">
    <property type="entry name" value="ACYL-MALONYL CONDENSING ENZYME-RELATED"/>
    <property type="match status" value="1"/>
</dbReference>
<gene>
    <name evidence="3" type="ORF">FKG95_29325</name>
</gene>
<reference evidence="3 4" key="1">
    <citation type="submission" date="2019-06" db="EMBL/GenBank/DDBJ databases">
        <title>Whole genome sequence for Rhodospirillaceae sp. R148.</title>
        <authorList>
            <person name="Wang G."/>
        </authorList>
    </citation>
    <scope>NUCLEOTIDE SEQUENCE [LARGE SCALE GENOMIC DNA]</scope>
    <source>
        <strain evidence="3 4">R148</strain>
    </source>
</reference>
<organism evidence="3 4">
    <name type="scientific">Denitrobaculum tricleocarpae</name>
    <dbReference type="NCBI Taxonomy" id="2591009"/>
    <lineage>
        <taxon>Bacteria</taxon>
        <taxon>Pseudomonadati</taxon>
        <taxon>Pseudomonadota</taxon>
        <taxon>Alphaproteobacteria</taxon>
        <taxon>Rhodospirillales</taxon>
        <taxon>Rhodospirillaceae</taxon>
        <taxon>Denitrobaculum</taxon>
    </lineage>
</organism>
<dbReference type="InterPro" id="IPR000620">
    <property type="entry name" value="EamA_dom"/>
</dbReference>
<dbReference type="SUPFAM" id="SSF103481">
    <property type="entry name" value="Multidrug resistance efflux transporter EmrE"/>
    <property type="match status" value="2"/>
</dbReference>
<dbReference type="OrthoDB" id="9812899at2"/>
<dbReference type="InterPro" id="IPR037185">
    <property type="entry name" value="EmrE-like"/>
</dbReference>
<evidence type="ECO:0000313" key="3">
    <source>
        <dbReference type="EMBL" id="TQV68081.1"/>
    </source>
</evidence>
<evidence type="ECO:0000313" key="4">
    <source>
        <dbReference type="Proteomes" id="UP000315252"/>
    </source>
</evidence>
<feature type="domain" description="EamA" evidence="2">
    <location>
        <begin position="4"/>
        <end position="127"/>
    </location>
</feature>
<protein>
    <submittedName>
        <fullName evidence="3">DMT family transporter</fullName>
    </submittedName>
</protein>
<dbReference type="Pfam" id="PF00892">
    <property type="entry name" value="EamA"/>
    <property type="match status" value="2"/>
</dbReference>
<comment type="caution">
    <text evidence="3">The sequence shown here is derived from an EMBL/GenBank/DDBJ whole genome shotgun (WGS) entry which is preliminary data.</text>
</comment>
<feature type="transmembrane region" description="Helical" evidence="1">
    <location>
        <begin position="192"/>
        <end position="210"/>
    </location>
</feature>
<keyword evidence="1" id="KW-0812">Transmembrane</keyword>
<feature type="transmembrane region" description="Helical" evidence="1">
    <location>
        <begin position="250"/>
        <end position="267"/>
    </location>
</feature>
<dbReference type="AlphaFoldDB" id="A0A545SSX6"/>
<feature type="transmembrane region" description="Helical" evidence="1">
    <location>
        <begin position="57"/>
        <end position="79"/>
    </location>
</feature>
<dbReference type="EMBL" id="VHSH01000025">
    <property type="protein sequence ID" value="TQV68081.1"/>
    <property type="molecule type" value="Genomic_DNA"/>
</dbReference>
<evidence type="ECO:0000256" key="1">
    <source>
        <dbReference type="SAM" id="Phobius"/>
    </source>
</evidence>
<feature type="transmembrane region" description="Helical" evidence="1">
    <location>
        <begin position="222"/>
        <end position="244"/>
    </location>
</feature>
<dbReference type="PANTHER" id="PTHR22911:SF103">
    <property type="entry name" value="BLR2811 PROTEIN"/>
    <property type="match status" value="1"/>
</dbReference>
<feature type="transmembrane region" description="Helical" evidence="1">
    <location>
        <begin position="113"/>
        <end position="131"/>
    </location>
</feature>
<feature type="transmembrane region" description="Helical" evidence="1">
    <location>
        <begin position="85"/>
        <end position="104"/>
    </location>
</feature>